<keyword evidence="3" id="KW-1185">Reference proteome</keyword>
<dbReference type="Pfam" id="PF13578">
    <property type="entry name" value="Methyltransf_24"/>
    <property type="match status" value="1"/>
</dbReference>
<organism evidence="2 3">
    <name type="scientific">[Myrmecia] bisecta</name>
    <dbReference type="NCBI Taxonomy" id="41462"/>
    <lineage>
        <taxon>Eukaryota</taxon>
        <taxon>Viridiplantae</taxon>
        <taxon>Chlorophyta</taxon>
        <taxon>core chlorophytes</taxon>
        <taxon>Trebouxiophyceae</taxon>
        <taxon>Trebouxiales</taxon>
        <taxon>Trebouxiaceae</taxon>
        <taxon>Myrmecia</taxon>
    </lineage>
</organism>
<dbReference type="SUPFAM" id="SSF53335">
    <property type="entry name" value="S-adenosyl-L-methionine-dependent methyltransferases"/>
    <property type="match status" value="1"/>
</dbReference>
<keyword evidence="1" id="KW-0732">Signal</keyword>
<sequence length="193" mass="21978">MSTFVTMLCWLAALILAGAQKELLEQWTACEKFYLVDVWSPQEQYIDASNVDQHAQDDIYEEARANLAPWAEKTTFFRMYTTDAAKHIPDGSVDFIYVDARHDYCGVTEDLHNYWPKLRPGGIFAGHDYLTQPENALLKTVNDYSVCEDGTVNAGAVKGAVNDFAKLHNLQLVITYAEGWPTWYARKPCFRSH</sequence>
<feature type="chain" id="PRO_5043564913" description="Class I SAM-dependent methyltransferase" evidence="1">
    <location>
        <begin position="20"/>
        <end position="193"/>
    </location>
</feature>
<accession>A0AAW1PSG9</accession>
<dbReference type="AlphaFoldDB" id="A0AAW1PSG9"/>
<dbReference type="PANTHER" id="PTHR37909:SF1">
    <property type="entry name" value="S-ADENOSYL-L-METHIONINE-DEPENDENT METHYLTRANSFERASES SUPERFAMILY PROTEIN"/>
    <property type="match status" value="1"/>
</dbReference>
<comment type="caution">
    <text evidence="2">The sequence shown here is derived from an EMBL/GenBank/DDBJ whole genome shotgun (WGS) entry which is preliminary data.</text>
</comment>
<evidence type="ECO:0000313" key="2">
    <source>
        <dbReference type="EMBL" id="KAK9812670.1"/>
    </source>
</evidence>
<evidence type="ECO:0000256" key="1">
    <source>
        <dbReference type="SAM" id="SignalP"/>
    </source>
</evidence>
<evidence type="ECO:0008006" key="4">
    <source>
        <dbReference type="Google" id="ProtNLM"/>
    </source>
</evidence>
<protein>
    <recommendedName>
        <fullName evidence="4">Class I SAM-dependent methyltransferase</fullName>
    </recommendedName>
</protein>
<dbReference type="InterPro" id="IPR029063">
    <property type="entry name" value="SAM-dependent_MTases_sf"/>
</dbReference>
<dbReference type="Gene3D" id="3.40.50.150">
    <property type="entry name" value="Vaccinia Virus protein VP39"/>
    <property type="match status" value="1"/>
</dbReference>
<reference evidence="2 3" key="1">
    <citation type="journal article" date="2024" name="Nat. Commun.">
        <title>Phylogenomics reveals the evolutionary origins of lichenization in chlorophyte algae.</title>
        <authorList>
            <person name="Puginier C."/>
            <person name="Libourel C."/>
            <person name="Otte J."/>
            <person name="Skaloud P."/>
            <person name="Haon M."/>
            <person name="Grisel S."/>
            <person name="Petersen M."/>
            <person name="Berrin J.G."/>
            <person name="Delaux P.M."/>
            <person name="Dal Grande F."/>
            <person name="Keller J."/>
        </authorList>
    </citation>
    <scope>NUCLEOTIDE SEQUENCE [LARGE SCALE GENOMIC DNA]</scope>
    <source>
        <strain evidence="2 3">SAG 2043</strain>
    </source>
</reference>
<gene>
    <name evidence="2" type="ORF">WJX72_001592</name>
</gene>
<dbReference type="Proteomes" id="UP001489004">
    <property type="component" value="Unassembled WGS sequence"/>
</dbReference>
<dbReference type="EMBL" id="JALJOR010000008">
    <property type="protein sequence ID" value="KAK9812670.1"/>
    <property type="molecule type" value="Genomic_DNA"/>
</dbReference>
<evidence type="ECO:0000313" key="3">
    <source>
        <dbReference type="Proteomes" id="UP001489004"/>
    </source>
</evidence>
<proteinExistence type="predicted"/>
<feature type="signal peptide" evidence="1">
    <location>
        <begin position="1"/>
        <end position="19"/>
    </location>
</feature>
<dbReference type="PANTHER" id="PTHR37909">
    <property type="entry name" value="S-ADENOSYL-L-METHIONINE-DEPENDENT METHYLTRANSFERASES SUPERFAMILY PROTEIN"/>
    <property type="match status" value="1"/>
</dbReference>
<name>A0AAW1PSG9_9CHLO</name>